<evidence type="ECO:0000313" key="2">
    <source>
        <dbReference type="EMBL" id="GAA2920797.1"/>
    </source>
</evidence>
<evidence type="ECO:0000313" key="3">
    <source>
        <dbReference type="Proteomes" id="UP001501102"/>
    </source>
</evidence>
<keyword evidence="3" id="KW-1185">Reference proteome</keyword>
<accession>A0ABN3WNK4</accession>
<feature type="compositionally biased region" description="Low complexity" evidence="1">
    <location>
        <begin position="37"/>
        <end position="53"/>
    </location>
</feature>
<evidence type="ECO:0000256" key="1">
    <source>
        <dbReference type="SAM" id="MobiDB-lite"/>
    </source>
</evidence>
<sequence length="138" mass="14802">MGSKISLSASATPSTAVNSASYASWYHRWYGVHQPGSSFRPSRSSTARPSSPSDAPQEPLDDLLLRKGAAEVRQHPGVHPDGDPLAVHQHAVAVEDDEVKGLLCHARKPTGGAVRTLRAQATAARPDLTLPYRYPDRG</sequence>
<dbReference type="EMBL" id="BAAAXZ010000062">
    <property type="protein sequence ID" value="GAA2920797.1"/>
    <property type="molecule type" value="Genomic_DNA"/>
</dbReference>
<feature type="region of interest" description="Disordered" evidence="1">
    <location>
        <begin position="36"/>
        <end position="60"/>
    </location>
</feature>
<proteinExistence type="predicted"/>
<gene>
    <name evidence="2" type="ORF">GCM10020221_16220</name>
</gene>
<dbReference type="Proteomes" id="UP001501102">
    <property type="component" value="Unassembled WGS sequence"/>
</dbReference>
<organism evidence="2 3">
    <name type="scientific">Streptomyces thioluteus</name>
    <dbReference type="NCBI Taxonomy" id="66431"/>
    <lineage>
        <taxon>Bacteria</taxon>
        <taxon>Bacillati</taxon>
        <taxon>Actinomycetota</taxon>
        <taxon>Actinomycetes</taxon>
        <taxon>Kitasatosporales</taxon>
        <taxon>Streptomycetaceae</taxon>
        <taxon>Streptomyces</taxon>
    </lineage>
</organism>
<comment type="caution">
    <text evidence="2">The sequence shown here is derived from an EMBL/GenBank/DDBJ whole genome shotgun (WGS) entry which is preliminary data.</text>
</comment>
<protein>
    <submittedName>
        <fullName evidence="2">Uncharacterized protein</fullName>
    </submittedName>
</protein>
<reference evidence="2 3" key="1">
    <citation type="journal article" date="2019" name="Int. J. Syst. Evol. Microbiol.">
        <title>The Global Catalogue of Microorganisms (GCM) 10K type strain sequencing project: providing services to taxonomists for standard genome sequencing and annotation.</title>
        <authorList>
            <consortium name="The Broad Institute Genomics Platform"/>
            <consortium name="The Broad Institute Genome Sequencing Center for Infectious Disease"/>
            <person name="Wu L."/>
            <person name="Ma J."/>
        </authorList>
    </citation>
    <scope>NUCLEOTIDE SEQUENCE [LARGE SCALE GENOMIC DNA]</scope>
    <source>
        <strain evidence="2 3">JCM 4087</strain>
    </source>
</reference>
<name>A0ABN3WNK4_STRTU</name>